<accession>A0AA86NCT7</accession>
<name>A0AA86NCT7_9EUKA</name>
<dbReference type="EMBL" id="CATOUU010000108">
    <property type="protein sequence ID" value="CAI9916679.1"/>
    <property type="molecule type" value="Genomic_DNA"/>
</dbReference>
<keyword evidence="4" id="KW-1185">Reference proteome</keyword>
<evidence type="ECO:0000256" key="1">
    <source>
        <dbReference type="SAM" id="MobiDB-lite"/>
    </source>
</evidence>
<evidence type="ECO:0000313" key="2">
    <source>
        <dbReference type="EMBL" id="CAI9916679.1"/>
    </source>
</evidence>
<reference evidence="3 4" key="2">
    <citation type="submission" date="2024-07" db="EMBL/GenBank/DDBJ databases">
        <authorList>
            <person name="Akdeniz Z."/>
        </authorList>
    </citation>
    <scope>NUCLEOTIDE SEQUENCE [LARGE SCALE GENOMIC DNA]</scope>
</reference>
<reference evidence="2" key="1">
    <citation type="submission" date="2023-06" db="EMBL/GenBank/DDBJ databases">
        <authorList>
            <person name="Kurt Z."/>
        </authorList>
    </citation>
    <scope>NUCLEOTIDE SEQUENCE</scope>
</reference>
<sequence length="364" mass="41318">MSTTKAEYKPKMIKITKAAEVTIDQLKAQIPMGVNAWKKGQELYVFNSQVQQVERLKQNFPTATIEVVESNNEVFLEALKGQNQLNLNRFKLQNAASEKALVIIRSSPQESFEVPRAIAYAKAILAAFKQPENATFIVRGWLLEAFNALKAETTNPVAFNVFPNRSPMKSNKDKVIIAKATIAVKDIAALIAAVAKLERTPQCLFANPDAPQKQRKPFVKRERKEGEEKKPYVKRERKEGEEKKPYVKRERKEGEEKKPYVKRERKEGEEKKPYVKREKSVDIKIEGESKPRFASIMMKLESLPENTAEKLLPTVQTMIPATGKSFKKGANIMIQIAPAEVEKVEAALKRIKINGQEIELSIRL</sequence>
<proteinExistence type="predicted"/>
<feature type="compositionally biased region" description="Basic and acidic residues" evidence="1">
    <location>
        <begin position="219"/>
        <end position="272"/>
    </location>
</feature>
<evidence type="ECO:0000313" key="3">
    <source>
        <dbReference type="EMBL" id="CAL6006221.1"/>
    </source>
</evidence>
<evidence type="ECO:0000313" key="4">
    <source>
        <dbReference type="Proteomes" id="UP001642409"/>
    </source>
</evidence>
<comment type="caution">
    <text evidence="2">The sequence shown here is derived from an EMBL/GenBank/DDBJ whole genome shotgun (WGS) entry which is preliminary data.</text>
</comment>
<feature type="region of interest" description="Disordered" evidence="1">
    <location>
        <begin position="206"/>
        <end position="272"/>
    </location>
</feature>
<dbReference type="AlphaFoldDB" id="A0AA86NCT7"/>
<organism evidence="2">
    <name type="scientific">Hexamita inflata</name>
    <dbReference type="NCBI Taxonomy" id="28002"/>
    <lineage>
        <taxon>Eukaryota</taxon>
        <taxon>Metamonada</taxon>
        <taxon>Diplomonadida</taxon>
        <taxon>Hexamitidae</taxon>
        <taxon>Hexamitinae</taxon>
        <taxon>Hexamita</taxon>
    </lineage>
</organism>
<protein>
    <submittedName>
        <fullName evidence="2">Uncharacterized protein</fullName>
    </submittedName>
</protein>
<dbReference type="Proteomes" id="UP001642409">
    <property type="component" value="Unassembled WGS sequence"/>
</dbReference>
<dbReference type="EMBL" id="CAXDID020000053">
    <property type="protein sequence ID" value="CAL6006221.1"/>
    <property type="molecule type" value="Genomic_DNA"/>
</dbReference>
<gene>
    <name evidence="3" type="ORF">HINF_LOCUS20054</name>
    <name evidence="2" type="ORF">HINF_LOCUS4324</name>
</gene>